<accession>A0A7W7WDK4</accession>
<feature type="domain" description="HTH tetR-type" evidence="3">
    <location>
        <begin position="1"/>
        <end position="47"/>
    </location>
</feature>
<feature type="DNA-binding region" description="H-T-H motif" evidence="2">
    <location>
        <begin position="20"/>
        <end position="39"/>
    </location>
</feature>
<evidence type="ECO:0000259" key="3">
    <source>
        <dbReference type="PROSITE" id="PS50977"/>
    </source>
</evidence>
<gene>
    <name evidence="4" type="ORF">FHR32_006851</name>
</gene>
<dbReference type="GO" id="GO:0003677">
    <property type="term" value="F:DNA binding"/>
    <property type="evidence" value="ECO:0007669"/>
    <property type="project" value="UniProtKB-UniRule"/>
</dbReference>
<evidence type="ECO:0000256" key="2">
    <source>
        <dbReference type="PROSITE-ProRule" id="PRU00335"/>
    </source>
</evidence>
<comment type="caution">
    <text evidence="4">The sequence shown here is derived from an EMBL/GenBank/DDBJ whole genome shotgun (WGS) entry which is preliminary data.</text>
</comment>
<protein>
    <submittedName>
        <fullName evidence="4">Putative transcriptional regulator YheO</fullName>
    </submittedName>
</protein>
<keyword evidence="1 2" id="KW-0238">DNA-binding</keyword>
<dbReference type="Pfam" id="PF13309">
    <property type="entry name" value="HTH_22"/>
    <property type="match status" value="1"/>
</dbReference>
<dbReference type="SUPFAM" id="SSF46689">
    <property type="entry name" value="Homeodomain-like"/>
    <property type="match status" value="1"/>
</dbReference>
<dbReference type="Proteomes" id="UP000534286">
    <property type="component" value="Unassembled WGS sequence"/>
</dbReference>
<evidence type="ECO:0000313" key="4">
    <source>
        <dbReference type="EMBL" id="MBB4942465.1"/>
    </source>
</evidence>
<sequence>MEMARALYEMKGDDGKRRYTVQQIADRLGVSRATIYRHLDPDKPVSA</sequence>
<keyword evidence="5" id="KW-1185">Reference proteome</keyword>
<dbReference type="PROSITE" id="PS50977">
    <property type="entry name" value="HTH_TETR_2"/>
    <property type="match status" value="1"/>
</dbReference>
<proteinExistence type="predicted"/>
<dbReference type="EMBL" id="JACHJU010000003">
    <property type="protein sequence ID" value="MBB4942465.1"/>
    <property type="molecule type" value="Genomic_DNA"/>
</dbReference>
<dbReference type="AlphaFoldDB" id="A0A7W7WDK4"/>
<dbReference type="InterPro" id="IPR009057">
    <property type="entry name" value="Homeodomain-like_sf"/>
</dbReference>
<dbReference type="InterPro" id="IPR039445">
    <property type="entry name" value="DauR-like_HTH"/>
</dbReference>
<name>A0A7W7WDK4_9ACTN</name>
<evidence type="ECO:0000313" key="5">
    <source>
        <dbReference type="Proteomes" id="UP000534286"/>
    </source>
</evidence>
<reference evidence="4 5" key="1">
    <citation type="submission" date="2020-08" db="EMBL/GenBank/DDBJ databases">
        <title>Sequencing the genomes of 1000 actinobacteria strains.</title>
        <authorList>
            <person name="Klenk H.-P."/>
        </authorList>
    </citation>
    <scope>NUCLEOTIDE SEQUENCE [LARGE SCALE GENOMIC DNA]</scope>
    <source>
        <strain evidence="4 5">DSM 43023</strain>
    </source>
</reference>
<organism evidence="4 5">
    <name type="scientific">Streptosporangium album</name>
    <dbReference type="NCBI Taxonomy" id="47479"/>
    <lineage>
        <taxon>Bacteria</taxon>
        <taxon>Bacillati</taxon>
        <taxon>Actinomycetota</taxon>
        <taxon>Actinomycetes</taxon>
        <taxon>Streptosporangiales</taxon>
        <taxon>Streptosporangiaceae</taxon>
        <taxon>Streptosporangium</taxon>
    </lineage>
</organism>
<dbReference type="InterPro" id="IPR001647">
    <property type="entry name" value="HTH_TetR"/>
</dbReference>
<dbReference type="Gene3D" id="1.10.10.60">
    <property type="entry name" value="Homeodomain-like"/>
    <property type="match status" value="1"/>
</dbReference>
<evidence type="ECO:0000256" key="1">
    <source>
        <dbReference type="ARBA" id="ARBA00023125"/>
    </source>
</evidence>